<accession>A0A250X1J4</accession>
<dbReference type="AlphaFoldDB" id="A0A250X1J4"/>
<organism evidence="2 3">
    <name type="scientific">Chlamydomonas eustigma</name>
    <dbReference type="NCBI Taxonomy" id="1157962"/>
    <lineage>
        <taxon>Eukaryota</taxon>
        <taxon>Viridiplantae</taxon>
        <taxon>Chlorophyta</taxon>
        <taxon>core chlorophytes</taxon>
        <taxon>Chlorophyceae</taxon>
        <taxon>CS clade</taxon>
        <taxon>Chlamydomonadales</taxon>
        <taxon>Chlamydomonadaceae</taxon>
        <taxon>Chlamydomonas</taxon>
    </lineage>
</organism>
<dbReference type="EMBL" id="BEGY01000020">
    <property type="protein sequence ID" value="GAX76926.1"/>
    <property type="molecule type" value="Genomic_DNA"/>
</dbReference>
<keyword evidence="3" id="KW-1185">Reference proteome</keyword>
<sequence length="154" mass="16466">MSQKTLSSVGSVRPSAIAEKSPFLATVDLQVPADVPNASLQQQTSFLPPMSSTLRALDGGAVMRRKSLSDKPFEEKTARSLPLPSEGESPLLARMSTSLSASPLRTSLSAVAPSMNPGRKSIGPGGVPPSNQKDFYRPRATFTETPRLDLLTWQ</sequence>
<feature type="region of interest" description="Disordered" evidence="1">
    <location>
        <begin position="67"/>
        <end position="89"/>
    </location>
</feature>
<proteinExistence type="predicted"/>
<reference evidence="2 3" key="1">
    <citation type="submission" date="2017-08" db="EMBL/GenBank/DDBJ databases">
        <title>Acidophilic green algal genome provides insights into adaptation to an acidic environment.</title>
        <authorList>
            <person name="Hirooka S."/>
            <person name="Hirose Y."/>
            <person name="Kanesaki Y."/>
            <person name="Higuchi S."/>
            <person name="Fujiwara T."/>
            <person name="Onuma R."/>
            <person name="Era A."/>
            <person name="Ohbayashi R."/>
            <person name="Uzuka A."/>
            <person name="Nozaki H."/>
            <person name="Yoshikawa H."/>
            <person name="Miyagishima S.Y."/>
        </authorList>
    </citation>
    <scope>NUCLEOTIDE SEQUENCE [LARGE SCALE GENOMIC DNA]</scope>
    <source>
        <strain evidence="2 3">NIES-2499</strain>
    </source>
</reference>
<feature type="compositionally biased region" description="Basic and acidic residues" evidence="1">
    <location>
        <begin position="67"/>
        <end position="78"/>
    </location>
</feature>
<name>A0A250X1J4_9CHLO</name>
<comment type="caution">
    <text evidence="2">The sequence shown here is derived from an EMBL/GenBank/DDBJ whole genome shotgun (WGS) entry which is preliminary data.</text>
</comment>
<feature type="region of interest" description="Disordered" evidence="1">
    <location>
        <begin position="110"/>
        <end position="141"/>
    </location>
</feature>
<feature type="compositionally biased region" description="Low complexity" evidence="1">
    <location>
        <begin position="80"/>
        <end position="89"/>
    </location>
</feature>
<dbReference type="Proteomes" id="UP000232323">
    <property type="component" value="Unassembled WGS sequence"/>
</dbReference>
<evidence type="ECO:0000313" key="3">
    <source>
        <dbReference type="Proteomes" id="UP000232323"/>
    </source>
</evidence>
<evidence type="ECO:0000313" key="2">
    <source>
        <dbReference type="EMBL" id="GAX76926.1"/>
    </source>
</evidence>
<gene>
    <name evidence="2" type="ORF">CEUSTIGMA_g4373.t1</name>
</gene>
<evidence type="ECO:0000256" key="1">
    <source>
        <dbReference type="SAM" id="MobiDB-lite"/>
    </source>
</evidence>
<protein>
    <submittedName>
        <fullName evidence="2">Uncharacterized protein</fullName>
    </submittedName>
</protein>